<protein>
    <submittedName>
        <fullName evidence="2">Uncharacterized protein</fullName>
    </submittedName>
</protein>
<organism evidence="2 3">
    <name type="scientific">Demequina activiva</name>
    <dbReference type="NCBI Taxonomy" id="1582364"/>
    <lineage>
        <taxon>Bacteria</taxon>
        <taxon>Bacillati</taxon>
        <taxon>Actinomycetota</taxon>
        <taxon>Actinomycetes</taxon>
        <taxon>Micrococcales</taxon>
        <taxon>Demequinaceae</taxon>
        <taxon>Demequina</taxon>
    </lineage>
</organism>
<dbReference type="EMBL" id="BONR01000006">
    <property type="protein sequence ID" value="GIG55542.1"/>
    <property type="molecule type" value="Genomic_DNA"/>
</dbReference>
<evidence type="ECO:0000256" key="1">
    <source>
        <dbReference type="SAM" id="Phobius"/>
    </source>
</evidence>
<evidence type="ECO:0000313" key="3">
    <source>
        <dbReference type="Proteomes" id="UP000652354"/>
    </source>
</evidence>
<proteinExistence type="predicted"/>
<keyword evidence="1" id="KW-0812">Transmembrane</keyword>
<keyword evidence="1" id="KW-1133">Transmembrane helix</keyword>
<reference evidence="2" key="1">
    <citation type="submission" date="2021-01" db="EMBL/GenBank/DDBJ databases">
        <title>Whole genome shotgun sequence of Demequina activiva NBRC 110675.</title>
        <authorList>
            <person name="Komaki H."/>
            <person name="Tamura T."/>
        </authorList>
    </citation>
    <scope>NUCLEOTIDE SEQUENCE</scope>
    <source>
        <strain evidence="2">NBRC 110675</strain>
    </source>
</reference>
<keyword evidence="3" id="KW-1185">Reference proteome</keyword>
<dbReference type="Proteomes" id="UP000652354">
    <property type="component" value="Unassembled WGS sequence"/>
</dbReference>
<evidence type="ECO:0000313" key="2">
    <source>
        <dbReference type="EMBL" id="GIG55542.1"/>
    </source>
</evidence>
<dbReference type="AlphaFoldDB" id="A0A919UH41"/>
<comment type="caution">
    <text evidence="2">The sequence shown here is derived from an EMBL/GenBank/DDBJ whole genome shotgun (WGS) entry which is preliminary data.</text>
</comment>
<sequence length="172" mass="18292">MADRTVLLREPWHAILRRLAVRVAILLGGLAFAGIPGVWVGLVASPVLWGLGSLVALLGALFVVLSLANLVRTRRALLVLEPSGAIRRPASVQEGWLKRPVERVEGADVVVTPALSSVMGSKADPRVTLTAGGRSIADVPLWGVDVEDFVARTNALLDGDRLRYAPPQIPGD</sequence>
<keyword evidence="1" id="KW-0472">Membrane</keyword>
<gene>
    <name evidence="2" type="ORF">Dac01nite_22940</name>
</gene>
<accession>A0A919UH41</accession>
<feature type="transmembrane region" description="Helical" evidence="1">
    <location>
        <begin position="21"/>
        <end position="42"/>
    </location>
</feature>
<dbReference type="RefSeq" id="WP_203657148.1">
    <property type="nucleotide sequence ID" value="NZ_BONR01000006.1"/>
</dbReference>
<name>A0A919UH41_9MICO</name>
<feature type="transmembrane region" description="Helical" evidence="1">
    <location>
        <begin position="48"/>
        <end position="71"/>
    </location>
</feature>